<keyword evidence="1" id="KW-1133">Transmembrane helix</keyword>
<dbReference type="PANTHER" id="PTHR34473:SF2">
    <property type="entry name" value="UPF0699 TRANSMEMBRANE PROTEIN YDBT"/>
    <property type="match status" value="1"/>
</dbReference>
<accession>A0ABW4LRI2</accession>
<evidence type="ECO:0000256" key="1">
    <source>
        <dbReference type="SAM" id="Phobius"/>
    </source>
</evidence>
<keyword evidence="4" id="KW-1185">Reference proteome</keyword>
<evidence type="ECO:0000313" key="3">
    <source>
        <dbReference type="EMBL" id="MFD1737672.1"/>
    </source>
</evidence>
<dbReference type="EMBL" id="JBHUEM010000021">
    <property type="protein sequence ID" value="MFD1737672.1"/>
    <property type="molecule type" value="Genomic_DNA"/>
</dbReference>
<evidence type="ECO:0000313" key="4">
    <source>
        <dbReference type="Proteomes" id="UP001597214"/>
    </source>
</evidence>
<dbReference type="RefSeq" id="WP_377928889.1">
    <property type="nucleotide sequence ID" value="NZ_JBHUEM010000021.1"/>
</dbReference>
<dbReference type="Pfam" id="PF03703">
    <property type="entry name" value="bPH_2"/>
    <property type="match status" value="1"/>
</dbReference>
<dbReference type="PANTHER" id="PTHR34473">
    <property type="entry name" value="UPF0699 TRANSMEMBRANE PROTEIN YDBS"/>
    <property type="match status" value="1"/>
</dbReference>
<dbReference type="InterPro" id="IPR005182">
    <property type="entry name" value="YdbS-like_PH"/>
</dbReference>
<keyword evidence="1" id="KW-0472">Membrane</keyword>
<feature type="transmembrane region" description="Helical" evidence="1">
    <location>
        <begin position="47"/>
        <end position="67"/>
    </location>
</feature>
<dbReference type="Proteomes" id="UP001597214">
    <property type="component" value="Unassembled WGS sequence"/>
</dbReference>
<feature type="domain" description="YdbS-like PH" evidence="2">
    <location>
        <begin position="72"/>
        <end position="148"/>
    </location>
</feature>
<organism evidence="3 4">
    <name type="scientific">Bacillus salitolerans</name>
    <dbReference type="NCBI Taxonomy" id="1437434"/>
    <lineage>
        <taxon>Bacteria</taxon>
        <taxon>Bacillati</taxon>
        <taxon>Bacillota</taxon>
        <taxon>Bacilli</taxon>
        <taxon>Bacillales</taxon>
        <taxon>Bacillaceae</taxon>
        <taxon>Bacillus</taxon>
    </lineage>
</organism>
<keyword evidence="1" id="KW-0812">Transmembrane</keyword>
<gene>
    <name evidence="3" type="ORF">ACFSCX_14085</name>
</gene>
<protein>
    <submittedName>
        <fullName evidence="3">PH domain-containing protein</fullName>
    </submittedName>
</protein>
<reference evidence="4" key="1">
    <citation type="journal article" date="2019" name="Int. J. Syst. Evol. Microbiol.">
        <title>The Global Catalogue of Microorganisms (GCM) 10K type strain sequencing project: providing services to taxonomists for standard genome sequencing and annotation.</title>
        <authorList>
            <consortium name="The Broad Institute Genomics Platform"/>
            <consortium name="The Broad Institute Genome Sequencing Center for Infectious Disease"/>
            <person name="Wu L."/>
            <person name="Ma J."/>
        </authorList>
    </citation>
    <scope>NUCLEOTIDE SEQUENCE [LARGE SCALE GENOMIC DNA]</scope>
    <source>
        <strain evidence="4">CCUG 49339</strain>
    </source>
</reference>
<feature type="transmembrane region" description="Helical" evidence="1">
    <location>
        <begin position="21"/>
        <end position="41"/>
    </location>
</feature>
<sequence>MRKEPSNSLSIKALTVWRITAAMNMAIFFAIIVAFIIVSFIFTLPFWISVVLLFLWLVLAIFFIGFYPRIQWRRWKYDVFESEVEIQHGVFFVKRTLVPMVRVQHVDTVHGPLLRRFKLASVTISTAATIHEIPALEEEEADLLRDQISKLARVVEHDE</sequence>
<comment type="caution">
    <text evidence="3">The sequence shown here is derived from an EMBL/GenBank/DDBJ whole genome shotgun (WGS) entry which is preliminary data.</text>
</comment>
<name>A0ABW4LRI2_9BACI</name>
<evidence type="ECO:0000259" key="2">
    <source>
        <dbReference type="Pfam" id="PF03703"/>
    </source>
</evidence>
<proteinExistence type="predicted"/>